<comment type="caution">
    <text evidence="2">The sequence shown here is derived from an EMBL/GenBank/DDBJ whole genome shotgun (WGS) entry which is preliminary data.</text>
</comment>
<keyword evidence="1" id="KW-1133">Transmembrane helix</keyword>
<keyword evidence="3" id="KW-1185">Reference proteome</keyword>
<keyword evidence="1" id="KW-0812">Transmembrane</keyword>
<keyword evidence="1" id="KW-0472">Membrane</keyword>
<feature type="transmembrane region" description="Helical" evidence="1">
    <location>
        <begin position="148"/>
        <end position="168"/>
    </location>
</feature>
<dbReference type="Proteomes" id="UP001216674">
    <property type="component" value="Unassembled WGS sequence"/>
</dbReference>
<evidence type="ECO:0000313" key="2">
    <source>
        <dbReference type="EMBL" id="MDF3835633.1"/>
    </source>
</evidence>
<feature type="transmembrane region" description="Helical" evidence="1">
    <location>
        <begin position="105"/>
        <end position="128"/>
    </location>
</feature>
<organism evidence="2 3">
    <name type="scientific">Cupriavidus basilensis</name>
    <dbReference type="NCBI Taxonomy" id="68895"/>
    <lineage>
        <taxon>Bacteria</taxon>
        <taxon>Pseudomonadati</taxon>
        <taxon>Pseudomonadota</taxon>
        <taxon>Betaproteobacteria</taxon>
        <taxon>Burkholderiales</taxon>
        <taxon>Burkholderiaceae</taxon>
        <taxon>Cupriavidus</taxon>
    </lineage>
</organism>
<reference evidence="2 3" key="1">
    <citation type="submission" date="2023-03" db="EMBL/GenBank/DDBJ databases">
        <title>Draft assemblies of triclosan tolerant bacteria isolated from returned activated sludge.</title>
        <authorList>
            <person name="Van Hamelsveld S."/>
        </authorList>
    </citation>
    <scope>NUCLEOTIDE SEQUENCE [LARGE SCALE GENOMIC DNA]</scope>
    <source>
        <strain evidence="2 3">GW210010_S58</strain>
    </source>
</reference>
<evidence type="ECO:0000313" key="3">
    <source>
        <dbReference type="Proteomes" id="UP001216674"/>
    </source>
</evidence>
<feature type="transmembrane region" description="Helical" evidence="1">
    <location>
        <begin position="62"/>
        <end position="84"/>
    </location>
</feature>
<sequence length="201" mass="22735">MLDRIFSVVQRDNEPPSRFLARVAVRVLSVVAGLAVFTYCSIVLFFPLLYSLPYAPARFLGAFVLILAVLATGAAALGGIFAIVQITWKVGASRKTWLEVVPDALRILVLFLLCTFGAYLFIRGLVLGEVDHVSHRIKESYRVADEPMGYFVHMFFYIALTAMLYWYMSKLFITLVRRFRVLAHHSSESPSVPAEFKRGRH</sequence>
<protein>
    <submittedName>
        <fullName evidence="2">Uncharacterized protein</fullName>
    </submittedName>
</protein>
<feature type="transmembrane region" description="Helical" evidence="1">
    <location>
        <begin position="27"/>
        <end position="50"/>
    </location>
</feature>
<dbReference type="EMBL" id="JARJLM010000371">
    <property type="protein sequence ID" value="MDF3835633.1"/>
    <property type="molecule type" value="Genomic_DNA"/>
</dbReference>
<proteinExistence type="predicted"/>
<evidence type="ECO:0000256" key="1">
    <source>
        <dbReference type="SAM" id="Phobius"/>
    </source>
</evidence>
<name>A0ABT6ATD0_9BURK</name>
<gene>
    <name evidence="2" type="ORF">P3W85_22155</name>
</gene>
<accession>A0ABT6ATD0</accession>
<dbReference type="RefSeq" id="WP_276266355.1">
    <property type="nucleotide sequence ID" value="NZ_JARJLM010000371.1"/>
</dbReference>